<evidence type="ECO:0000313" key="1">
    <source>
        <dbReference type="EMBL" id="PWJ47620.1"/>
    </source>
</evidence>
<accession>A0A315ZRJ1</accession>
<dbReference type="Proteomes" id="UP000245469">
    <property type="component" value="Unassembled WGS sequence"/>
</dbReference>
<organism evidence="1 2">
    <name type="scientific">Quadrisphaera granulorum</name>
    <dbReference type="NCBI Taxonomy" id="317664"/>
    <lineage>
        <taxon>Bacteria</taxon>
        <taxon>Bacillati</taxon>
        <taxon>Actinomycetota</taxon>
        <taxon>Actinomycetes</taxon>
        <taxon>Kineosporiales</taxon>
        <taxon>Kineosporiaceae</taxon>
        <taxon>Quadrisphaera</taxon>
    </lineage>
</organism>
<dbReference type="Gene3D" id="1.20.1290.10">
    <property type="entry name" value="AhpD-like"/>
    <property type="match status" value="1"/>
</dbReference>
<evidence type="ECO:0000313" key="2">
    <source>
        <dbReference type="Proteomes" id="UP000245469"/>
    </source>
</evidence>
<dbReference type="EMBL" id="QGDQ01000036">
    <property type="protein sequence ID" value="PWJ47620.1"/>
    <property type="molecule type" value="Genomic_DNA"/>
</dbReference>
<comment type="caution">
    <text evidence="1">The sequence shown here is derived from an EMBL/GenBank/DDBJ whole genome shotgun (WGS) entry which is preliminary data.</text>
</comment>
<reference evidence="1 2" key="1">
    <citation type="submission" date="2018-03" db="EMBL/GenBank/DDBJ databases">
        <title>Genomic Encyclopedia of Archaeal and Bacterial Type Strains, Phase II (KMG-II): from individual species to whole genera.</title>
        <authorList>
            <person name="Goeker M."/>
        </authorList>
    </citation>
    <scope>NUCLEOTIDE SEQUENCE [LARGE SCALE GENOMIC DNA]</scope>
    <source>
        <strain evidence="1 2">DSM 44889</strain>
    </source>
</reference>
<dbReference type="InterPro" id="IPR029032">
    <property type="entry name" value="AhpD-like"/>
</dbReference>
<proteinExistence type="predicted"/>
<keyword evidence="2" id="KW-1185">Reference proteome</keyword>
<dbReference type="AlphaFoldDB" id="A0A315ZRJ1"/>
<sequence length="86" mass="8924">MELMGLAISFATACGDCVAYDLQQLVQLAAAGEQLHEALVVLLIGGRSVTLPLARQALRFLEELRGEELGAPAGANRPNSHGAAAP</sequence>
<gene>
    <name evidence="1" type="ORF">BXY45_13652</name>
</gene>
<protein>
    <submittedName>
        <fullName evidence="1">Uncharacterized protein</fullName>
    </submittedName>
</protein>
<dbReference type="SUPFAM" id="SSF69118">
    <property type="entry name" value="AhpD-like"/>
    <property type="match status" value="1"/>
</dbReference>
<name>A0A315ZRJ1_9ACTN</name>